<protein>
    <submittedName>
        <fullName evidence="5">1-acyl-sn-glycerol-3-phosphate acyltransferase</fullName>
    </submittedName>
</protein>
<comment type="pathway">
    <text evidence="1">Lipid metabolism.</text>
</comment>
<dbReference type="InterPro" id="IPR002123">
    <property type="entry name" value="Plipid/glycerol_acylTrfase"/>
</dbReference>
<feature type="domain" description="Phospholipid/glycerol acyltransferase" evidence="4">
    <location>
        <begin position="43"/>
        <end position="165"/>
    </location>
</feature>
<dbReference type="GO" id="GO:0003841">
    <property type="term" value="F:1-acylglycerol-3-phosphate O-acyltransferase activity"/>
    <property type="evidence" value="ECO:0007669"/>
    <property type="project" value="TreeGrafter"/>
</dbReference>
<evidence type="ECO:0000313" key="7">
    <source>
        <dbReference type="Proteomes" id="UP000421791"/>
    </source>
</evidence>
<dbReference type="SUPFAM" id="SSF69593">
    <property type="entry name" value="Glycerol-3-phosphate (1)-acyltransferase"/>
    <property type="match status" value="1"/>
</dbReference>
<evidence type="ECO:0000313" key="5">
    <source>
        <dbReference type="EMBL" id="KAA5230601.1"/>
    </source>
</evidence>
<organism evidence="5 7">
    <name type="scientific">Bacteroides finegoldii</name>
    <dbReference type="NCBI Taxonomy" id="338188"/>
    <lineage>
        <taxon>Bacteria</taxon>
        <taxon>Pseudomonadati</taxon>
        <taxon>Bacteroidota</taxon>
        <taxon>Bacteroidia</taxon>
        <taxon>Bacteroidales</taxon>
        <taxon>Bacteroidaceae</taxon>
        <taxon>Bacteroides</taxon>
    </lineage>
</organism>
<reference evidence="7 8" key="1">
    <citation type="journal article" date="2019" name="Nat. Med.">
        <title>A library of human gut bacterial isolates paired with longitudinal multiomics data enables mechanistic microbiome research.</title>
        <authorList>
            <person name="Poyet M."/>
            <person name="Groussin M."/>
            <person name="Gibbons S.M."/>
            <person name="Avila-Pacheco J."/>
            <person name="Jiang X."/>
            <person name="Kearney S.M."/>
            <person name="Perrotta A.R."/>
            <person name="Berdy B."/>
            <person name="Zhao S."/>
            <person name="Lieberman T.D."/>
            <person name="Swanson P.K."/>
            <person name="Smith M."/>
            <person name="Roesemann S."/>
            <person name="Alexander J.E."/>
            <person name="Rich S.A."/>
            <person name="Livny J."/>
            <person name="Vlamakis H."/>
            <person name="Clish C."/>
            <person name="Bullock K."/>
            <person name="Deik A."/>
            <person name="Scott J."/>
            <person name="Pierce K.A."/>
            <person name="Xavier R.J."/>
            <person name="Alm E.J."/>
        </authorList>
    </citation>
    <scope>NUCLEOTIDE SEQUENCE [LARGE SCALE GENOMIC DNA]</scope>
    <source>
        <strain evidence="6 8">BIOML-A2</strain>
        <strain evidence="5 7">BIOML-A6</strain>
    </source>
</reference>
<dbReference type="Proteomes" id="UP000440198">
    <property type="component" value="Unassembled WGS sequence"/>
</dbReference>
<accession>A0A7J4YQ01</accession>
<dbReference type="EMBL" id="VWAG01000010">
    <property type="protein sequence ID" value="KAA5258331.1"/>
    <property type="molecule type" value="Genomic_DNA"/>
</dbReference>
<dbReference type="EMBL" id="VWAK01000011">
    <property type="protein sequence ID" value="KAA5230601.1"/>
    <property type="molecule type" value="Genomic_DNA"/>
</dbReference>
<keyword evidence="2 5" id="KW-0808">Transferase</keyword>
<dbReference type="PANTHER" id="PTHR10434:SF11">
    <property type="entry name" value="1-ACYL-SN-GLYCEROL-3-PHOSPHATE ACYLTRANSFERASE"/>
    <property type="match status" value="1"/>
</dbReference>
<gene>
    <name evidence="6" type="ORF">F2Z09_07980</name>
    <name evidence="5" type="ORF">F2Z22_09265</name>
</gene>
<dbReference type="AlphaFoldDB" id="A0A7J4YQ01"/>
<name>A0A7J4YQ01_9BACE</name>
<comment type="caution">
    <text evidence="5">The sequence shown here is derived from an EMBL/GenBank/DDBJ whole genome shotgun (WGS) entry which is preliminary data.</text>
</comment>
<dbReference type="SMART" id="SM00563">
    <property type="entry name" value="PlsC"/>
    <property type="match status" value="1"/>
</dbReference>
<evidence type="ECO:0000256" key="2">
    <source>
        <dbReference type="ARBA" id="ARBA00022679"/>
    </source>
</evidence>
<dbReference type="Proteomes" id="UP000421791">
    <property type="component" value="Unassembled WGS sequence"/>
</dbReference>
<evidence type="ECO:0000256" key="3">
    <source>
        <dbReference type="ARBA" id="ARBA00023315"/>
    </source>
</evidence>
<dbReference type="PANTHER" id="PTHR10434">
    <property type="entry name" value="1-ACYL-SN-GLYCEROL-3-PHOSPHATE ACYLTRANSFERASE"/>
    <property type="match status" value="1"/>
</dbReference>
<dbReference type="Pfam" id="PF01553">
    <property type="entry name" value="Acyltransferase"/>
    <property type="match status" value="1"/>
</dbReference>
<evidence type="ECO:0000313" key="6">
    <source>
        <dbReference type="EMBL" id="KAA5258331.1"/>
    </source>
</evidence>
<dbReference type="CDD" id="cd07989">
    <property type="entry name" value="LPLAT_AGPAT-like"/>
    <property type="match status" value="1"/>
</dbReference>
<proteinExistence type="predicted"/>
<evidence type="ECO:0000313" key="8">
    <source>
        <dbReference type="Proteomes" id="UP000440198"/>
    </source>
</evidence>
<keyword evidence="3 5" id="KW-0012">Acyltransferase</keyword>
<keyword evidence="8" id="KW-1185">Reference proteome</keyword>
<evidence type="ECO:0000259" key="4">
    <source>
        <dbReference type="SMART" id="SM00563"/>
    </source>
</evidence>
<dbReference type="GO" id="GO:0006654">
    <property type="term" value="P:phosphatidic acid biosynthetic process"/>
    <property type="evidence" value="ECO:0007669"/>
    <property type="project" value="TreeGrafter"/>
</dbReference>
<evidence type="ECO:0000256" key="1">
    <source>
        <dbReference type="ARBA" id="ARBA00005189"/>
    </source>
</evidence>
<sequence length="223" mass="25726">MEKRFMQAAIMQIIYKGICQWFLKLIVGVQFTDCRFLKKEKQFIILANHNSHLDTLSLLSSLPGKLLWKVKPVAAEDYFGKNRFQASISNYFINTLLIRRKGEKDSEHDPIRKMLEAIDAGYSLILFPEGTRGKPEQMGKIKSGIARILSLRPEVKYIPVFMTGMGRSLPKGKMILLPYKASIYYGMPTLVKSTDIHEILEQIADDFEIMKEKYQVIIDDEEE</sequence>